<evidence type="ECO:0000313" key="3">
    <source>
        <dbReference type="Proteomes" id="UP000058857"/>
    </source>
</evidence>
<protein>
    <recommendedName>
        <fullName evidence="1">6-hydroxymethylpterin diphosphokinase MptE-like domain-containing protein</fullName>
    </recommendedName>
</protein>
<feature type="domain" description="6-hydroxymethylpterin diphosphokinase MptE-like" evidence="1">
    <location>
        <begin position="227"/>
        <end position="401"/>
    </location>
</feature>
<accession>A0A0S2ITM4</accession>
<dbReference type="InterPro" id="IPR002826">
    <property type="entry name" value="MptE-like"/>
</dbReference>
<sequence>MGREQNAPWVIMSHNLSEKTREIFGKKPYLSLYFQRSGNPNLTFTLKPAKNPEEWFLELNGRALSSTVAPLTQAQRILRAQKISQTDLVAVIGLGNPHLIFEVHKNLEPGQVLLLVDENPELIFPLWNGILEPVMDVPGRHLFLGHSTLSLLWNYLESLPVERVSGIRIFRNTASTSLNEVYYQELEIKIRKILSSKMSDLLTKFEFERIWVRNTFVNTANFPDSKNPRTRIEFLKEKFLNTPAMLVSAGPSLRSQCKWISKIRDKVFLFSCDTSLKVLLKFGIVPDGVITLDAQTHSFFHFMGAKSSNVPLFADLVSSPSILRSQKFTKIVHSLTAKYVVDASGELKREVTAGSKTAEKLLGPIGDVQSGGSVATTAFDLLRNLGCKPIFLVGQDLAYSGREIHSTGTHHNEKWLTLVRRTQSLEKINEMIIRKRDTRLVPSADGGEVLSDYVLDLYRHWFEESFQTLDFPVYNVNSRGAKIKNCENISLEQADLILSSFPFHGFFWKKFPPWNTEKFPEISEKATEEFRSNLLKKIQNILEKFSTPSIRDESYESILSDFQKGIVEWEDLGYLVRKTEIYILRHRNTLDETRKKNLFLGAVLKEFTGLKRKLLAGGSVS</sequence>
<proteinExistence type="predicted"/>
<dbReference type="Proteomes" id="UP000058857">
    <property type="component" value="Chromosome 1"/>
</dbReference>
<dbReference type="PATRIC" id="fig|280505.15.peg.2711"/>
<dbReference type="PANTHER" id="PTHR41786:SF1">
    <property type="entry name" value="6-HYDROXYMETHYLPTERIN DIPHOSPHOKINASE MPTE-LIKE DOMAIN-CONTAINING PROTEIN"/>
    <property type="match status" value="1"/>
</dbReference>
<evidence type="ECO:0000259" key="1">
    <source>
        <dbReference type="Pfam" id="PF01973"/>
    </source>
</evidence>
<dbReference type="EMBL" id="CP012029">
    <property type="protein sequence ID" value="ALO27001.1"/>
    <property type="molecule type" value="Genomic_DNA"/>
</dbReference>
<organism evidence="2">
    <name type="scientific">Leptospira borgpetersenii serovar Ballum</name>
    <dbReference type="NCBI Taxonomy" id="280505"/>
    <lineage>
        <taxon>Bacteria</taxon>
        <taxon>Pseudomonadati</taxon>
        <taxon>Spirochaetota</taxon>
        <taxon>Spirochaetia</taxon>
        <taxon>Leptospirales</taxon>
        <taxon>Leptospiraceae</taxon>
        <taxon>Leptospira</taxon>
    </lineage>
</organism>
<evidence type="ECO:0000313" key="2">
    <source>
        <dbReference type="EMBL" id="ALO27001.1"/>
    </source>
</evidence>
<name>A0A0S2ITM4_LEPBO</name>
<dbReference type="PANTHER" id="PTHR41786">
    <property type="entry name" value="MOTILITY ACCESSORY FACTOR MAF"/>
    <property type="match status" value="1"/>
</dbReference>
<reference evidence="2 3" key="1">
    <citation type="journal article" date="2015" name="PLoS Negl. Trop. Dis.">
        <title>Distribution of Plasmids in Distinct Leptospira Pathogenic Species.</title>
        <authorList>
            <person name="Wang Y."/>
            <person name="Zhuang X."/>
            <person name="Zhong Y."/>
            <person name="Zhang C."/>
            <person name="Zhang Y."/>
            <person name="Zeng L."/>
            <person name="Zhu Y."/>
            <person name="He P."/>
            <person name="Dong K."/>
            <person name="Pal U."/>
            <person name="Guo X."/>
            <person name="Qin J."/>
        </authorList>
    </citation>
    <scope>NUCLEOTIDE SEQUENCE [LARGE SCALE GENOMIC DNA]</scope>
    <source>
        <strain evidence="2 3">56604</strain>
    </source>
</reference>
<dbReference type="AlphaFoldDB" id="A0A0S2ITM4"/>
<gene>
    <name evidence="2" type="ORF">LBBP_02781</name>
</gene>
<dbReference type="Pfam" id="PF01973">
    <property type="entry name" value="MptE-like"/>
    <property type="match status" value="1"/>
</dbReference>